<feature type="transmembrane region" description="Helical" evidence="6">
    <location>
        <begin position="120"/>
        <end position="144"/>
    </location>
</feature>
<keyword evidence="5 6" id="KW-0472">Membrane</keyword>
<dbReference type="InterPro" id="IPR059112">
    <property type="entry name" value="CysZ/EI24"/>
</dbReference>
<dbReference type="EMBL" id="JAWJWE010000004">
    <property type="protein sequence ID" value="KAK6635969.1"/>
    <property type="molecule type" value="Genomic_DNA"/>
</dbReference>
<evidence type="ECO:0000313" key="7">
    <source>
        <dbReference type="EMBL" id="KAK6635969.1"/>
    </source>
</evidence>
<dbReference type="GO" id="GO:0016236">
    <property type="term" value="P:macroautophagy"/>
    <property type="evidence" value="ECO:0007669"/>
    <property type="project" value="TreeGrafter"/>
</dbReference>
<dbReference type="PANTHER" id="PTHR21389">
    <property type="entry name" value="P53 INDUCED PROTEIN"/>
    <property type="match status" value="1"/>
</dbReference>
<keyword evidence="3 6" id="KW-0812">Transmembrane</keyword>
<evidence type="ECO:0008006" key="9">
    <source>
        <dbReference type="Google" id="ProtNLM"/>
    </source>
</evidence>
<comment type="caution">
    <text evidence="7">The sequence shown here is derived from an EMBL/GenBank/DDBJ whole genome shotgun (WGS) entry which is preliminary data.</text>
</comment>
<evidence type="ECO:0000256" key="2">
    <source>
        <dbReference type="ARBA" id="ARBA00010970"/>
    </source>
</evidence>
<dbReference type="GO" id="GO:0005783">
    <property type="term" value="C:endoplasmic reticulum"/>
    <property type="evidence" value="ECO:0007669"/>
    <property type="project" value="TreeGrafter"/>
</dbReference>
<feature type="transmembrane region" description="Helical" evidence="6">
    <location>
        <begin position="87"/>
        <end position="108"/>
    </location>
</feature>
<feature type="transmembrane region" description="Helical" evidence="6">
    <location>
        <begin position="208"/>
        <end position="228"/>
    </location>
</feature>
<gene>
    <name evidence="7" type="ORF">RUM43_009621</name>
</gene>
<feature type="transmembrane region" description="Helical" evidence="6">
    <location>
        <begin position="294"/>
        <end position="313"/>
    </location>
</feature>
<comment type="subcellular location">
    <subcellularLocation>
        <location evidence="1">Membrane</location>
        <topology evidence="1">Multi-pass membrane protein</topology>
    </subcellularLocation>
</comment>
<organism evidence="7 8">
    <name type="scientific">Polyplax serrata</name>
    <name type="common">Common mouse louse</name>
    <dbReference type="NCBI Taxonomy" id="468196"/>
    <lineage>
        <taxon>Eukaryota</taxon>
        <taxon>Metazoa</taxon>
        <taxon>Ecdysozoa</taxon>
        <taxon>Arthropoda</taxon>
        <taxon>Hexapoda</taxon>
        <taxon>Insecta</taxon>
        <taxon>Pterygota</taxon>
        <taxon>Neoptera</taxon>
        <taxon>Paraneoptera</taxon>
        <taxon>Psocodea</taxon>
        <taxon>Troctomorpha</taxon>
        <taxon>Phthiraptera</taxon>
        <taxon>Anoplura</taxon>
        <taxon>Polyplacidae</taxon>
        <taxon>Polyplax</taxon>
    </lineage>
</organism>
<comment type="similarity">
    <text evidence="2">Belongs to the EI24 family.</text>
</comment>
<evidence type="ECO:0000256" key="6">
    <source>
        <dbReference type="SAM" id="Phobius"/>
    </source>
</evidence>
<dbReference type="Pfam" id="PF07264">
    <property type="entry name" value="EI24"/>
    <property type="match status" value="1"/>
</dbReference>
<dbReference type="Proteomes" id="UP001372834">
    <property type="component" value="Unassembled WGS sequence"/>
</dbReference>
<evidence type="ECO:0000256" key="3">
    <source>
        <dbReference type="ARBA" id="ARBA00022692"/>
    </source>
</evidence>
<accession>A0AAN8P6E2</accession>
<dbReference type="PANTHER" id="PTHR21389:SF0">
    <property type="entry name" value="ETOPOSIDE-INDUCED PROTEIN 2.4 HOMOLOG"/>
    <property type="match status" value="1"/>
</dbReference>
<keyword evidence="4 6" id="KW-1133">Transmembrane helix</keyword>
<proteinExistence type="inferred from homology"/>
<name>A0AAN8P6E2_POLSC</name>
<protein>
    <recommendedName>
        <fullName evidence="9">EI24</fullName>
    </recommendedName>
</protein>
<dbReference type="AlphaFoldDB" id="A0AAN8P6E2"/>
<evidence type="ECO:0000256" key="5">
    <source>
        <dbReference type="ARBA" id="ARBA00023136"/>
    </source>
</evidence>
<sequence>MSTEISTLSIAFFQLQDIFKSMSRGALDSVRGSLLIFYLDTGVREKSFNSGQQLVHANKRGASKCYVSDEEPKILKRTLQCCALNGGVFWASLLVFDVVLLPLLKILVGFTMGRDSSTGLVWFWIKMFLSWTFSAIWVLPLLLLSKVVNNLWFMDIADLAYRHTRGNIYVPRSVSYAVADTFFSIFVQILFLVQSVLVCLLPSPLGQVMWMIHICMLYSLYSFEYRWVNMGWELHRRLTYIETHWPYFIGFGLPLAFFTSLPNSYIVSGCVFSILFPLFIVSSNEADLDNEAPGYYPLQLFRPVVAIANSVLLKSRQTKRRNMALNSS</sequence>
<evidence type="ECO:0000313" key="8">
    <source>
        <dbReference type="Proteomes" id="UP001372834"/>
    </source>
</evidence>
<feature type="transmembrane region" description="Helical" evidence="6">
    <location>
        <begin position="265"/>
        <end position="282"/>
    </location>
</feature>
<evidence type="ECO:0000256" key="1">
    <source>
        <dbReference type="ARBA" id="ARBA00004141"/>
    </source>
</evidence>
<feature type="transmembrane region" description="Helical" evidence="6">
    <location>
        <begin position="181"/>
        <end position="201"/>
    </location>
</feature>
<dbReference type="GO" id="GO:0016020">
    <property type="term" value="C:membrane"/>
    <property type="evidence" value="ECO:0007669"/>
    <property type="project" value="UniProtKB-SubCell"/>
</dbReference>
<reference evidence="7 8" key="1">
    <citation type="submission" date="2023-10" db="EMBL/GenBank/DDBJ databases">
        <title>Genomes of two closely related lineages of the louse Polyplax serrata with different host specificities.</title>
        <authorList>
            <person name="Martinu J."/>
            <person name="Tarabai H."/>
            <person name="Stefka J."/>
            <person name="Hypsa V."/>
        </authorList>
    </citation>
    <scope>NUCLEOTIDE SEQUENCE [LARGE SCALE GENOMIC DNA]</scope>
    <source>
        <strain evidence="7">HR10_N</strain>
    </source>
</reference>
<evidence type="ECO:0000256" key="4">
    <source>
        <dbReference type="ARBA" id="ARBA00022989"/>
    </source>
</evidence>